<dbReference type="InterPro" id="IPR006765">
    <property type="entry name" value="Polyketide_synth_cyclase"/>
</dbReference>
<dbReference type="GO" id="GO:0030639">
    <property type="term" value="P:polyketide biosynthetic process"/>
    <property type="evidence" value="ECO:0007669"/>
    <property type="project" value="InterPro"/>
</dbReference>
<sequence length="113" mass="13237">MAYRALMVMRMDPAHADTVAELFREHDEGDMPQVVGISRRTLFRHHDLYLHLLEADHDVLDKLYAARSRPDFQQVNARLAAYLRRYAPDGWTELRDSMAQPFYTWSADEGSRL</sequence>
<protein>
    <submittedName>
        <fullName evidence="1">Cyclase/tetracenomycin F2 cyclase</fullName>
        <ecNumber evidence="1">4.2.1.154</ecNumber>
    </submittedName>
</protein>
<name>A0AAE4C9Q2_9ACTN</name>
<dbReference type="EMBL" id="JAVDYB010000001">
    <property type="protein sequence ID" value="MDR7276791.1"/>
    <property type="molecule type" value="Genomic_DNA"/>
</dbReference>
<evidence type="ECO:0000313" key="1">
    <source>
        <dbReference type="EMBL" id="MDR7276791.1"/>
    </source>
</evidence>
<comment type="caution">
    <text evidence="1">The sequence shown here is derived from an EMBL/GenBank/DDBJ whole genome shotgun (WGS) entry which is preliminary data.</text>
</comment>
<proteinExistence type="predicted"/>
<keyword evidence="1" id="KW-0456">Lyase</keyword>
<organism evidence="1 2">
    <name type="scientific">Catenuloplanes atrovinosus</name>
    <dbReference type="NCBI Taxonomy" id="137266"/>
    <lineage>
        <taxon>Bacteria</taxon>
        <taxon>Bacillati</taxon>
        <taxon>Actinomycetota</taxon>
        <taxon>Actinomycetes</taxon>
        <taxon>Micromonosporales</taxon>
        <taxon>Micromonosporaceae</taxon>
        <taxon>Catenuloplanes</taxon>
    </lineage>
</organism>
<keyword evidence="2" id="KW-1185">Reference proteome</keyword>
<dbReference type="InterPro" id="IPR038474">
    <property type="entry name" value="Polyketide_synth_cyclase_sf"/>
</dbReference>
<reference evidence="1" key="1">
    <citation type="submission" date="2023-07" db="EMBL/GenBank/DDBJ databases">
        <title>Sequencing the genomes of 1000 actinobacteria strains.</title>
        <authorList>
            <person name="Klenk H.-P."/>
        </authorList>
    </citation>
    <scope>NUCLEOTIDE SEQUENCE</scope>
    <source>
        <strain evidence="1">DSM 44707</strain>
    </source>
</reference>
<dbReference type="Gene3D" id="3.30.70.1090">
    <property type="entry name" value="Dimeric alpha+beta barrel"/>
    <property type="match status" value="1"/>
</dbReference>
<dbReference type="SUPFAM" id="SSF54909">
    <property type="entry name" value="Dimeric alpha+beta barrel"/>
    <property type="match status" value="1"/>
</dbReference>
<dbReference type="Proteomes" id="UP001183643">
    <property type="component" value="Unassembled WGS sequence"/>
</dbReference>
<dbReference type="RefSeq" id="WP_310369006.1">
    <property type="nucleotide sequence ID" value="NZ_JAVDYB010000001.1"/>
</dbReference>
<gene>
    <name evidence="1" type="ORF">J2S41_003569</name>
</gene>
<dbReference type="GO" id="GO:0016829">
    <property type="term" value="F:lyase activity"/>
    <property type="evidence" value="ECO:0007669"/>
    <property type="project" value="UniProtKB-KW"/>
</dbReference>
<dbReference type="InterPro" id="IPR011008">
    <property type="entry name" value="Dimeric_a/b-barrel"/>
</dbReference>
<dbReference type="EC" id="4.2.1.154" evidence="1"/>
<dbReference type="AlphaFoldDB" id="A0AAE4C9Q2"/>
<evidence type="ECO:0000313" key="2">
    <source>
        <dbReference type="Proteomes" id="UP001183643"/>
    </source>
</evidence>
<accession>A0AAE4C9Q2</accession>
<dbReference type="Pfam" id="PF04673">
    <property type="entry name" value="Cyclase_polyket"/>
    <property type="match status" value="1"/>
</dbReference>